<evidence type="ECO:0000313" key="2">
    <source>
        <dbReference type="Proteomes" id="UP001556098"/>
    </source>
</evidence>
<organism evidence="1 2">
    <name type="scientific">Sulfitobacter sediminis</name>
    <dbReference type="NCBI Taxonomy" id="3234186"/>
    <lineage>
        <taxon>Bacteria</taxon>
        <taxon>Pseudomonadati</taxon>
        <taxon>Pseudomonadota</taxon>
        <taxon>Alphaproteobacteria</taxon>
        <taxon>Rhodobacterales</taxon>
        <taxon>Roseobacteraceae</taxon>
        <taxon>Sulfitobacter</taxon>
    </lineage>
</organism>
<proteinExistence type="predicted"/>
<dbReference type="RefSeq" id="WP_367876894.1">
    <property type="nucleotide sequence ID" value="NZ_JBFNXX010000004.1"/>
</dbReference>
<evidence type="ECO:0000313" key="1">
    <source>
        <dbReference type="EMBL" id="MEW9919186.1"/>
    </source>
</evidence>
<accession>A0ABV3RKH3</accession>
<sequence length="58" mass="5693">MPTAVINKPGGVGGPFPGAIEVAQAPSDGTMIGSFVSCVLIAGPNLGVPELSPFPLES</sequence>
<reference evidence="1 2" key="1">
    <citation type="submission" date="2024-07" db="EMBL/GenBank/DDBJ databases">
        <title>Marimonas sp.nov., isolated from tidal-flat sediment.</title>
        <authorList>
            <person name="Jayan J.N."/>
            <person name="Lee S.S."/>
        </authorList>
    </citation>
    <scope>NUCLEOTIDE SEQUENCE [LARGE SCALE GENOMIC DNA]</scope>
    <source>
        <strain evidence="1 2">MJW-29</strain>
    </source>
</reference>
<dbReference type="Proteomes" id="UP001556098">
    <property type="component" value="Unassembled WGS sequence"/>
</dbReference>
<gene>
    <name evidence="1" type="ORF">AB2B41_06205</name>
</gene>
<comment type="caution">
    <text evidence="1">The sequence shown here is derived from an EMBL/GenBank/DDBJ whole genome shotgun (WGS) entry which is preliminary data.</text>
</comment>
<protein>
    <submittedName>
        <fullName evidence="1">Uncharacterized protein</fullName>
    </submittedName>
</protein>
<keyword evidence="2" id="KW-1185">Reference proteome</keyword>
<dbReference type="EMBL" id="JBFNXX010000004">
    <property type="protein sequence ID" value="MEW9919186.1"/>
    <property type="molecule type" value="Genomic_DNA"/>
</dbReference>
<name>A0ABV3RKH3_9RHOB</name>